<sequence>MMISTGSSLRGKLMIRGVSSRSGFKGTMVACPVCVPSGRARAALPPAWPSSP</sequence>
<protein>
    <submittedName>
        <fullName evidence="1">Uncharacterized protein</fullName>
    </submittedName>
</protein>
<organism evidence="1">
    <name type="scientific">Arundo donax</name>
    <name type="common">Giant reed</name>
    <name type="synonym">Donax arundinaceus</name>
    <dbReference type="NCBI Taxonomy" id="35708"/>
    <lineage>
        <taxon>Eukaryota</taxon>
        <taxon>Viridiplantae</taxon>
        <taxon>Streptophyta</taxon>
        <taxon>Embryophyta</taxon>
        <taxon>Tracheophyta</taxon>
        <taxon>Spermatophyta</taxon>
        <taxon>Magnoliopsida</taxon>
        <taxon>Liliopsida</taxon>
        <taxon>Poales</taxon>
        <taxon>Poaceae</taxon>
        <taxon>PACMAD clade</taxon>
        <taxon>Arundinoideae</taxon>
        <taxon>Arundineae</taxon>
        <taxon>Arundo</taxon>
    </lineage>
</organism>
<dbReference type="AlphaFoldDB" id="A0A0A9AY17"/>
<proteinExistence type="predicted"/>
<reference evidence="1" key="1">
    <citation type="submission" date="2014-09" db="EMBL/GenBank/DDBJ databases">
        <authorList>
            <person name="Magalhaes I.L.F."/>
            <person name="Oliveira U."/>
            <person name="Santos F.R."/>
            <person name="Vidigal T.H.D.A."/>
            <person name="Brescovit A.D."/>
            <person name="Santos A.J."/>
        </authorList>
    </citation>
    <scope>NUCLEOTIDE SEQUENCE</scope>
    <source>
        <tissue evidence="1">Shoot tissue taken approximately 20 cm above the soil surface</tissue>
    </source>
</reference>
<evidence type="ECO:0000313" key="1">
    <source>
        <dbReference type="EMBL" id="JAD53825.1"/>
    </source>
</evidence>
<accession>A0A0A9AY17</accession>
<name>A0A0A9AY17_ARUDO</name>
<reference evidence="1" key="2">
    <citation type="journal article" date="2015" name="Data Brief">
        <title>Shoot transcriptome of the giant reed, Arundo donax.</title>
        <authorList>
            <person name="Barrero R.A."/>
            <person name="Guerrero F.D."/>
            <person name="Moolhuijzen P."/>
            <person name="Goolsby J.A."/>
            <person name="Tidwell J."/>
            <person name="Bellgard S.E."/>
            <person name="Bellgard M.I."/>
        </authorList>
    </citation>
    <scope>NUCLEOTIDE SEQUENCE</scope>
    <source>
        <tissue evidence="1">Shoot tissue taken approximately 20 cm above the soil surface</tissue>
    </source>
</reference>
<dbReference type="EMBL" id="GBRH01244070">
    <property type="protein sequence ID" value="JAD53825.1"/>
    <property type="molecule type" value="Transcribed_RNA"/>
</dbReference>